<sequence length="267" mass="29722">MTTRAGHTAEEQLREALAKPVFNAVLKTWVGVGTTDYEVYLRTGELLSLQTATGELTHPDELMFQIVHQAQEVWLKLLAHELAGIVGEVDRDELWEASARLDRTIRIADCLAREIGVLETMTPDTYQTIRRSLGKGSGQESPGYNAVHTAAEQVEAALDRLLDRRGVRVAQVYAANAQPELKRVCELLVDIDERFQQWLIAHFMLVRRTIGVGRGVNALDGVPTKVLTGRMTKPLFRSLWQVRSELTENWSSAGGYAPGASRESTAR</sequence>
<reference evidence="1 2" key="1">
    <citation type="submission" date="2018-05" db="EMBL/GenBank/DDBJ databases">
        <title>Genomic Encyclopedia of Type Strains, Phase IV (KMG-IV): sequencing the most valuable type-strain genomes for metagenomic binning, comparative biology and taxonomic classification.</title>
        <authorList>
            <person name="Goeker M."/>
        </authorList>
    </citation>
    <scope>NUCLEOTIDE SEQUENCE [LARGE SCALE GENOMIC DNA]</scope>
    <source>
        <strain evidence="1 2">DSM 44704</strain>
    </source>
</reference>
<dbReference type="Gene3D" id="1.20.58.480">
    <property type="match status" value="2"/>
</dbReference>
<comment type="caution">
    <text evidence="1">The sequence shown here is derived from an EMBL/GenBank/DDBJ whole genome shotgun (WGS) entry which is preliminary data.</text>
</comment>
<dbReference type="Pfam" id="PF03301">
    <property type="entry name" value="Trp_dioxygenase"/>
    <property type="match status" value="1"/>
</dbReference>
<dbReference type="RefSeq" id="WP_040734260.1">
    <property type="nucleotide sequence ID" value="NZ_QJKF01000020.1"/>
</dbReference>
<name>A0A318K359_9NOCA</name>
<evidence type="ECO:0000313" key="1">
    <source>
        <dbReference type="EMBL" id="PXX56353.1"/>
    </source>
</evidence>
<dbReference type="GO" id="GO:0046872">
    <property type="term" value="F:metal ion binding"/>
    <property type="evidence" value="ECO:0007669"/>
    <property type="project" value="InterPro"/>
</dbReference>
<keyword evidence="2" id="KW-1185">Reference proteome</keyword>
<keyword evidence="1" id="KW-0560">Oxidoreductase</keyword>
<dbReference type="GO" id="GO:0004833">
    <property type="term" value="F:L-tryptophan 2,3-dioxygenase activity"/>
    <property type="evidence" value="ECO:0007669"/>
    <property type="project" value="InterPro"/>
</dbReference>
<organism evidence="1 2">
    <name type="scientific">Nocardia tenerifensis</name>
    <dbReference type="NCBI Taxonomy" id="228006"/>
    <lineage>
        <taxon>Bacteria</taxon>
        <taxon>Bacillati</taxon>
        <taxon>Actinomycetota</taxon>
        <taxon>Actinomycetes</taxon>
        <taxon>Mycobacteriales</taxon>
        <taxon>Nocardiaceae</taxon>
        <taxon>Nocardia</taxon>
    </lineage>
</organism>
<dbReference type="GO" id="GO:0020037">
    <property type="term" value="F:heme binding"/>
    <property type="evidence" value="ECO:0007669"/>
    <property type="project" value="InterPro"/>
</dbReference>
<dbReference type="SUPFAM" id="SSF140959">
    <property type="entry name" value="Indolic compounds 2,3-dioxygenase-like"/>
    <property type="match status" value="1"/>
</dbReference>
<keyword evidence="1" id="KW-0223">Dioxygenase</keyword>
<accession>A0A318K359</accession>
<dbReference type="AlphaFoldDB" id="A0A318K359"/>
<dbReference type="GO" id="GO:0019441">
    <property type="term" value="P:L-tryptophan catabolic process to kynurenine"/>
    <property type="evidence" value="ECO:0007669"/>
    <property type="project" value="InterPro"/>
</dbReference>
<proteinExistence type="predicted"/>
<dbReference type="InterPro" id="IPR004981">
    <property type="entry name" value="Trp_2_3_dOase"/>
</dbReference>
<dbReference type="EMBL" id="QJKF01000020">
    <property type="protein sequence ID" value="PXX56353.1"/>
    <property type="molecule type" value="Genomic_DNA"/>
</dbReference>
<gene>
    <name evidence="1" type="ORF">DFR70_12094</name>
</gene>
<dbReference type="PANTHER" id="PTHR10138:SF0">
    <property type="entry name" value="TRYPTOPHAN 2,3-DIOXYGENASE"/>
    <property type="match status" value="1"/>
</dbReference>
<dbReference type="InterPro" id="IPR037217">
    <property type="entry name" value="Trp/Indoleamine_2_3_dOase-like"/>
</dbReference>
<dbReference type="PANTHER" id="PTHR10138">
    <property type="entry name" value="TRYPTOPHAN 2,3-DIOXYGENASE"/>
    <property type="match status" value="1"/>
</dbReference>
<protein>
    <submittedName>
        <fullName evidence="1">Tryptophan 2,3-dioxygenase</fullName>
    </submittedName>
</protein>
<evidence type="ECO:0000313" key="2">
    <source>
        <dbReference type="Proteomes" id="UP000247569"/>
    </source>
</evidence>
<dbReference type="Proteomes" id="UP000247569">
    <property type="component" value="Unassembled WGS sequence"/>
</dbReference>
<dbReference type="GO" id="GO:0019442">
    <property type="term" value="P:L-tryptophan catabolic process to acetyl-CoA"/>
    <property type="evidence" value="ECO:0007669"/>
    <property type="project" value="TreeGrafter"/>
</dbReference>